<dbReference type="AlphaFoldDB" id="T2KLH9"/>
<evidence type="ECO:0000313" key="4">
    <source>
        <dbReference type="Proteomes" id="UP000016160"/>
    </source>
</evidence>
<gene>
    <name evidence="3" type="ORF">BN863_18980</name>
</gene>
<keyword evidence="4" id="KW-1185">Reference proteome</keyword>
<sequence length="252" mass="28770">MSQDTKDIIYAEQNIKMKDAYSKAQDTFNYFWREIYWDAKRVIPVHDLALVKIPFQQMVEGREEPIVEHMWISEIEFDGEYITGVLSNSPNRLTNVAEGDTITRTVSEISDWMLSIDRKTYGGYTIQALRSDMTEEARAKHDQAWGLDFGDYNTILVAHLQVEEQENLIEHPMSKIMETPARDYFSANLDVVTAKDENGVTRLHTETIAGNKTAVEILLELGADKTAKTNTGKTALDFAIALNWLHIIPVLR</sequence>
<feature type="repeat" description="ANK" evidence="1">
    <location>
        <begin position="198"/>
        <end position="230"/>
    </location>
</feature>
<organism evidence="3 4">
    <name type="scientific">Formosa agariphila (strain DSM 15362 / KCTC 12365 / LMG 23005 / KMM 3901 / M-2Alg 35-1)</name>
    <dbReference type="NCBI Taxonomy" id="1347342"/>
    <lineage>
        <taxon>Bacteria</taxon>
        <taxon>Pseudomonadati</taxon>
        <taxon>Bacteroidota</taxon>
        <taxon>Flavobacteriia</taxon>
        <taxon>Flavobacteriales</taxon>
        <taxon>Flavobacteriaceae</taxon>
        <taxon>Formosa</taxon>
    </lineage>
</organism>
<evidence type="ECO:0000313" key="3">
    <source>
        <dbReference type="EMBL" id="CDF79610.1"/>
    </source>
</evidence>
<dbReference type="Gene3D" id="1.25.40.20">
    <property type="entry name" value="Ankyrin repeat-containing domain"/>
    <property type="match status" value="1"/>
</dbReference>
<dbReference type="PATRIC" id="fig|1347342.6.peg.1901"/>
<dbReference type="STRING" id="1347342.BN863_18980"/>
<dbReference type="EMBL" id="HG315671">
    <property type="protein sequence ID" value="CDF79610.1"/>
    <property type="molecule type" value="Genomic_DNA"/>
</dbReference>
<accession>T2KLH9</accession>
<keyword evidence="1" id="KW-0040">ANK repeat</keyword>
<dbReference type="Pfam" id="PF10077">
    <property type="entry name" value="DUF2314"/>
    <property type="match status" value="1"/>
</dbReference>
<feature type="domain" description="DUF2314" evidence="2">
    <location>
        <begin position="16"/>
        <end position="149"/>
    </location>
</feature>
<dbReference type="Proteomes" id="UP000016160">
    <property type="component" value="Chromosome"/>
</dbReference>
<dbReference type="OrthoDB" id="6571369at2"/>
<proteinExistence type="predicted"/>
<dbReference type="InterPro" id="IPR002110">
    <property type="entry name" value="Ankyrin_rpt"/>
</dbReference>
<dbReference type="eggNOG" id="COG0666">
    <property type="taxonomic scope" value="Bacteria"/>
</dbReference>
<dbReference type="InterPro" id="IPR036770">
    <property type="entry name" value="Ankyrin_rpt-contain_sf"/>
</dbReference>
<protein>
    <submittedName>
        <fullName evidence="3">Ankyrin repeat protein</fullName>
    </submittedName>
</protein>
<dbReference type="HOGENOM" id="CLU_059928_0_0_10"/>
<evidence type="ECO:0000259" key="2">
    <source>
        <dbReference type="Pfam" id="PF10077"/>
    </source>
</evidence>
<dbReference type="eggNOG" id="COG3779">
    <property type="taxonomic scope" value="Bacteria"/>
</dbReference>
<dbReference type="SUPFAM" id="SSF48403">
    <property type="entry name" value="Ankyrin repeat"/>
    <property type="match status" value="1"/>
</dbReference>
<dbReference type="RefSeq" id="WP_038529902.1">
    <property type="nucleotide sequence ID" value="NZ_HG315671.1"/>
</dbReference>
<dbReference type="PROSITE" id="PS50088">
    <property type="entry name" value="ANK_REPEAT"/>
    <property type="match status" value="1"/>
</dbReference>
<dbReference type="InterPro" id="IPR018756">
    <property type="entry name" value="DUF2314"/>
</dbReference>
<name>T2KLH9_FORAG</name>
<evidence type="ECO:0000256" key="1">
    <source>
        <dbReference type="PROSITE-ProRule" id="PRU00023"/>
    </source>
</evidence>
<dbReference type="PROSITE" id="PS50297">
    <property type="entry name" value="ANK_REP_REGION"/>
    <property type="match status" value="1"/>
</dbReference>
<reference evidence="3 4" key="1">
    <citation type="journal article" date="2013" name="Appl. Environ. Microbiol.">
        <title>The genome of the alga-associated marine flavobacterium Formosa agariphila KMM 3901T reveals a broad potential for degradation of algal polysaccharides.</title>
        <authorList>
            <person name="Mann A.J."/>
            <person name="Hahnke R.L."/>
            <person name="Huang S."/>
            <person name="Werner J."/>
            <person name="Xing P."/>
            <person name="Barbeyron T."/>
            <person name="Huettel B."/>
            <person name="Stueber K."/>
            <person name="Reinhardt R."/>
            <person name="Harder J."/>
            <person name="Gloeckner F.O."/>
            <person name="Amann R.I."/>
            <person name="Teeling H."/>
        </authorList>
    </citation>
    <scope>NUCLEOTIDE SEQUENCE [LARGE SCALE GENOMIC DNA]</scope>
    <source>
        <strain evidence="4">DSM 15362 / KCTC 12365 / LMG 23005 / KMM 3901</strain>
    </source>
</reference>